<dbReference type="EMBL" id="BMAW01074024">
    <property type="protein sequence ID" value="GFT90340.1"/>
    <property type="molecule type" value="Genomic_DNA"/>
</dbReference>
<evidence type="ECO:0000313" key="1">
    <source>
        <dbReference type="EMBL" id="GFT90340.1"/>
    </source>
</evidence>
<comment type="caution">
    <text evidence="1">The sequence shown here is derived from an EMBL/GenBank/DDBJ whole genome shotgun (WGS) entry which is preliminary data.</text>
</comment>
<keyword evidence="2" id="KW-1185">Reference proteome</keyword>
<reference evidence="1" key="1">
    <citation type="submission" date="2020-08" db="EMBL/GenBank/DDBJ databases">
        <title>Multicomponent nature underlies the extraordinary mechanical properties of spider dragline silk.</title>
        <authorList>
            <person name="Kono N."/>
            <person name="Nakamura H."/>
            <person name="Mori M."/>
            <person name="Yoshida Y."/>
            <person name="Ohtoshi R."/>
            <person name="Malay A.D."/>
            <person name="Moran D.A.P."/>
            <person name="Tomita M."/>
            <person name="Numata K."/>
            <person name="Arakawa K."/>
        </authorList>
    </citation>
    <scope>NUCLEOTIDE SEQUENCE</scope>
</reference>
<dbReference type="Proteomes" id="UP000887013">
    <property type="component" value="Unassembled WGS sequence"/>
</dbReference>
<protein>
    <submittedName>
        <fullName evidence="1">Uncharacterized protein</fullName>
    </submittedName>
</protein>
<sequence>MSHVNKIHLLNFSLWVKGRNPARNGSSPRSLPERESKMFRFISWASLDQLFYVNICEGASNEEDEFKSNVLLDSAVKEQYLLSEKNEL</sequence>
<name>A0A8X6Q0C3_NEPPI</name>
<accession>A0A8X6Q0C3</accession>
<dbReference type="AlphaFoldDB" id="A0A8X6Q0C3"/>
<gene>
    <name evidence="1" type="ORF">NPIL_573571</name>
</gene>
<proteinExistence type="predicted"/>
<evidence type="ECO:0000313" key="2">
    <source>
        <dbReference type="Proteomes" id="UP000887013"/>
    </source>
</evidence>
<organism evidence="1 2">
    <name type="scientific">Nephila pilipes</name>
    <name type="common">Giant wood spider</name>
    <name type="synonym">Nephila maculata</name>
    <dbReference type="NCBI Taxonomy" id="299642"/>
    <lineage>
        <taxon>Eukaryota</taxon>
        <taxon>Metazoa</taxon>
        <taxon>Ecdysozoa</taxon>
        <taxon>Arthropoda</taxon>
        <taxon>Chelicerata</taxon>
        <taxon>Arachnida</taxon>
        <taxon>Araneae</taxon>
        <taxon>Araneomorphae</taxon>
        <taxon>Entelegynae</taxon>
        <taxon>Araneoidea</taxon>
        <taxon>Nephilidae</taxon>
        <taxon>Nephila</taxon>
    </lineage>
</organism>